<evidence type="ECO:0000313" key="3">
    <source>
        <dbReference type="Proteomes" id="UP001196565"/>
    </source>
</evidence>
<dbReference type="EMBL" id="JAHYBZ010000002">
    <property type="protein sequence ID" value="MBW6397242.1"/>
    <property type="molecule type" value="Genomic_DNA"/>
</dbReference>
<evidence type="ECO:0000313" key="2">
    <source>
        <dbReference type="EMBL" id="MBW6397242.1"/>
    </source>
</evidence>
<protein>
    <submittedName>
        <fullName evidence="2">Uncharacterized protein</fullName>
    </submittedName>
</protein>
<keyword evidence="1" id="KW-0732">Signal</keyword>
<feature type="chain" id="PRO_5047527591" evidence="1">
    <location>
        <begin position="33"/>
        <end position="183"/>
    </location>
</feature>
<feature type="signal peptide" evidence="1">
    <location>
        <begin position="1"/>
        <end position="32"/>
    </location>
</feature>
<organism evidence="2 3">
    <name type="scientific">Roseomonas alba</name>
    <dbReference type="NCBI Taxonomy" id="2846776"/>
    <lineage>
        <taxon>Bacteria</taxon>
        <taxon>Pseudomonadati</taxon>
        <taxon>Pseudomonadota</taxon>
        <taxon>Alphaproteobacteria</taxon>
        <taxon>Acetobacterales</taxon>
        <taxon>Roseomonadaceae</taxon>
        <taxon>Roseomonas</taxon>
    </lineage>
</organism>
<gene>
    <name evidence="2" type="ORF">KPL78_05240</name>
</gene>
<dbReference type="RefSeq" id="WP_219761869.1">
    <property type="nucleotide sequence ID" value="NZ_JAHYBZ010000002.1"/>
</dbReference>
<comment type="caution">
    <text evidence="2">The sequence shown here is derived from an EMBL/GenBank/DDBJ whole genome shotgun (WGS) entry which is preliminary data.</text>
</comment>
<dbReference type="PROSITE" id="PS51318">
    <property type="entry name" value="TAT"/>
    <property type="match status" value="1"/>
</dbReference>
<keyword evidence="3" id="KW-1185">Reference proteome</keyword>
<reference evidence="2 3" key="1">
    <citation type="submission" date="2021-07" db="EMBL/GenBank/DDBJ databases">
        <authorList>
            <person name="So Y."/>
        </authorList>
    </citation>
    <scope>NUCLEOTIDE SEQUENCE [LARGE SCALE GENOMIC DNA]</scope>
    <source>
        <strain evidence="2 3">HJA6</strain>
    </source>
</reference>
<dbReference type="InterPro" id="IPR006311">
    <property type="entry name" value="TAT_signal"/>
</dbReference>
<sequence>MRTLPSRRGGCKAAAIALSLLWAGFSAAPAHAQDSFARMADDVSGRPVFSVLGTGLGLPYAMMALEMGCPAHGVWTMDLTGIQAAPGVRLDVGFGDPRGGFIAVPAVPVDESEDRLRFTVGRTAFARALAQARAEYPAPEGGELQVLVGGVAGLAIGRDAMAREMTVFLEDCEPARRTTTARR</sequence>
<evidence type="ECO:0000256" key="1">
    <source>
        <dbReference type="SAM" id="SignalP"/>
    </source>
</evidence>
<accession>A0ABS7A4K5</accession>
<proteinExistence type="predicted"/>
<dbReference type="Proteomes" id="UP001196565">
    <property type="component" value="Unassembled WGS sequence"/>
</dbReference>
<name>A0ABS7A4K5_9PROT</name>